<dbReference type="PANTHER" id="PTHR22948:SF19">
    <property type="entry name" value="TUDOR DOMAIN-CONTAINING PROTEIN 5"/>
    <property type="match status" value="1"/>
</dbReference>
<dbReference type="Proteomes" id="UP000472267">
    <property type="component" value="Chromosome 18"/>
</dbReference>
<dbReference type="AlphaFoldDB" id="A0A672HXL6"/>
<dbReference type="PANTHER" id="PTHR22948">
    <property type="entry name" value="TUDOR DOMAIN CONTAINING PROTEIN"/>
    <property type="match status" value="1"/>
</dbReference>
<dbReference type="GO" id="GO:0007283">
    <property type="term" value="P:spermatogenesis"/>
    <property type="evidence" value="ECO:0007669"/>
    <property type="project" value="UniProtKB-KW"/>
</dbReference>
<keyword evidence="7" id="KW-0221">Differentiation</keyword>
<name>A0A672HXL6_SALFA</name>
<reference evidence="10" key="2">
    <citation type="submission" date="2025-08" db="UniProtKB">
        <authorList>
            <consortium name="Ensembl"/>
        </authorList>
    </citation>
    <scope>IDENTIFICATION</scope>
</reference>
<evidence type="ECO:0000256" key="2">
    <source>
        <dbReference type="ARBA" id="ARBA00010384"/>
    </source>
</evidence>
<dbReference type="PROSITE" id="PS51644">
    <property type="entry name" value="HTH_OST"/>
    <property type="match status" value="1"/>
</dbReference>
<dbReference type="Pfam" id="PF12872">
    <property type="entry name" value="OST-HTH"/>
    <property type="match status" value="3"/>
</dbReference>
<dbReference type="SUPFAM" id="SSF63748">
    <property type="entry name" value="Tudor/PWWP/MBT"/>
    <property type="match status" value="1"/>
</dbReference>
<evidence type="ECO:0000256" key="4">
    <source>
        <dbReference type="ARBA" id="ARBA00022473"/>
    </source>
</evidence>
<dbReference type="InterPro" id="IPR050621">
    <property type="entry name" value="Tudor_domain_containing"/>
</dbReference>
<dbReference type="Gene3D" id="2.40.50.90">
    <property type="match status" value="1"/>
</dbReference>
<protein>
    <recommendedName>
        <fullName evidence="3">Tudor domain-containing protein 5</fullName>
    </recommendedName>
</protein>
<dbReference type="Gene3D" id="3.30.420.610">
    <property type="entry name" value="LOTUS domain-like"/>
    <property type="match status" value="2"/>
</dbReference>
<dbReference type="Ensembl" id="ENSSFAT00005035285.1">
    <property type="protein sequence ID" value="ENSSFAP00005033993.1"/>
    <property type="gene ID" value="ENSSFAG00005017287.1"/>
</dbReference>
<dbReference type="InterPro" id="IPR025605">
    <property type="entry name" value="OST-HTH/LOTUS_dom"/>
</dbReference>
<keyword evidence="11" id="KW-1185">Reference proteome</keyword>
<dbReference type="Gene3D" id="2.30.30.140">
    <property type="match status" value="1"/>
</dbReference>
<keyword evidence="8" id="KW-0744">Spermatogenesis</keyword>
<dbReference type="InterPro" id="IPR041966">
    <property type="entry name" value="LOTUS-like"/>
</dbReference>
<dbReference type="GO" id="GO:0030154">
    <property type="term" value="P:cell differentiation"/>
    <property type="evidence" value="ECO:0007669"/>
    <property type="project" value="UniProtKB-KW"/>
</dbReference>
<dbReference type="Pfam" id="PF00567">
    <property type="entry name" value="TUDOR"/>
    <property type="match status" value="1"/>
</dbReference>
<evidence type="ECO:0000256" key="5">
    <source>
        <dbReference type="ARBA" id="ARBA00022490"/>
    </source>
</evidence>
<evidence type="ECO:0000259" key="9">
    <source>
        <dbReference type="PROSITE" id="PS51644"/>
    </source>
</evidence>
<dbReference type="OMA" id="QFYIHIC"/>
<comment type="subcellular location">
    <subcellularLocation>
        <location evidence="1">Cytoplasm</location>
    </subcellularLocation>
</comment>
<comment type="similarity">
    <text evidence="2">Belongs to the TDRD5 family.</text>
</comment>
<evidence type="ECO:0000256" key="3">
    <source>
        <dbReference type="ARBA" id="ARBA00013420"/>
    </source>
</evidence>
<evidence type="ECO:0000256" key="6">
    <source>
        <dbReference type="ARBA" id="ARBA00022737"/>
    </source>
</evidence>
<evidence type="ECO:0000313" key="11">
    <source>
        <dbReference type="Proteomes" id="UP000472267"/>
    </source>
</evidence>
<keyword evidence="5" id="KW-0963">Cytoplasm</keyword>
<feature type="domain" description="HTH OST-type" evidence="9">
    <location>
        <begin position="6"/>
        <end position="79"/>
    </location>
</feature>
<gene>
    <name evidence="10" type="primary">tdrd5</name>
</gene>
<proteinExistence type="inferred from homology"/>
<keyword evidence="4" id="KW-0217">Developmental protein</keyword>
<evidence type="ECO:0000313" key="10">
    <source>
        <dbReference type="Ensembl" id="ENSSFAP00005033993.1"/>
    </source>
</evidence>
<organism evidence="10 11">
    <name type="scientific">Salarias fasciatus</name>
    <name type="common">Jewelled blenny</name>
    <name type="synonym">Blennius fasciatus</name>
    <dbReference type="NCBI Taxonomy" id="181472"/>
    <lineage>
        <taxon>Eukaryota</taxon>
        <taxon>Metazoa</taxon>
        <taxon>Chordata</taxon>
        <taxon>Craniata</taxon>
        <taxon>Vertebrata</taxon>
        <taxon>Euteleostomi</taxon>
        <taxon>Actinopterygii</taxon>
        <taxon>Neopterygii</taxon>
        <taxon>Teleostei</taxon>
        <taxon>Neoteleostei</taxon>
        <taxon>Acanthomorphata</taxon>
        <taxon>Ovalentaria</taxon>
        <taxon>Blenniimorphae</taxon>
        <taxon>Blenniiformes</taxon>
        <taxon>Blennioidei</taxon>
        <taxon>Blenniidae</taxon>
        <taxon>Salariinae</taxon>
        <taxon>Salarias</taxon>
    </lineage>
</organism>
<reference evidence="10" key="1">
    <citation type="submission" date="2019-06" db="EMBL/GenBank/DDBJ databases">
        <authorList>
            <consortium name="Wellcome Sanger Institute Data Sharing"/>
        </authorList>
    </citation>
    <scope>NUCLEOTIDE SEQUENCE [LARGE SCALE GENOMIC DNA]</scope>
</reference>
<reference evidence="10" key="3">
    <citation type="submission" date="2025-09" db="UniProtKB">
        <authorList>
            <consortium name="Ensembl"/>
        </authorList>
    </citation>
    <scope>IDENTIFICATION</scope>
</reference>
<dbReference type="FunCoup" id="A0A672HXL6">
    <property type="interactions" value="766"/>
</dbReference>
<accession>A0A672HXL6</accession>
<evidence type="ECO:0000256" key="1">
    <source>
        <dbReference type="ARBA" id="ARBA00004496"/>
    </source>
</evidence>
<sequence length="620" mass="70236">MSRDEVLAQLKKDVRSLLISSKLGLQPQQLCQDYMQMLGHPMPLKLLGYRNVMHFVHDVPDVVSVLVTPGGNVCLKAVCDESTKKQAELVTKQRLSKADRSSQRRGYSCFRPPFQCSRPSPIEALHRRFRSSPVMPPDLRTQIHHLLSKGPVRLVELEWAYLNCFGFPLCVNKYGFLTKEEMVMAASNFVSLQHGPYGSVLTLKPLVLPKPLLPPSRGTRPWKPRLPPADIPSIQEPPAEVKCPVQNYFWSVSTSRAGDVMDIRSDYLCVCILNALLSCILLIQRLFGEDVPLKQCEFVNIINLTDNLSDVFHVKRTGGDSRHQWITSDIEGPYISLQPHHHGPLHCPHPLTLQRPLYFSKQFSAFFNRREETFPLLCTVTEARTRGMCRTLPEHSGLMVPMDAVLSQRLKAPTRHSAREMVEVLVEEVVSPGHFYIRFICSDETNKFEEMMIDMRRCYRCPEVSKLYCLPEQFVRPGQVCCLSPAGWWFYRVVIHQVFSSTQVEVYYVDFGILSVVHTTDLKFLKCCYAVLPAQAVPSTLAGITPTNGHWTAEALACFRQLCFDRILVGLLDQYVGDVLQLYLCDTNTAEDVYSHTVLTRQGHAKACSSAAVSVTHLDL</sequence>
<dbReference type="InParanoid" id="A0A672HXL6"/>
<evidence type="ECO:0000256" key="7">
    <source>
        <dbReference type="ARBA" id="ARBA00022782"/>
    </source>
</evidence>
<dbReference type="GO" id="GO:0005737">
    <property type="term" value="C:cytoplasm"/>
    <property type="evidence" value="ECO:0007669"/>
    <property type="project" value="UniProtKB-SubCell"/>
</dbReference>
<evidence type="ECO:0000256" key="8">
    <source>
        <dbReference type="ARBA" id="ARBA00022871"/>
    </source>
</evidence>
<dbReference type="InterPro" id="IPR035437">
    <property type="entry name" value="SNase_OB-fold_sf"/>
</dbReference>
<keyword evidence="6" id="KW-0677">Repeat</keyword>
<dbReference type="InterPro" id="IPR002999">
    <property type="entry name" value="Tudor"/>
</dbReference>